<feature type="active site" evidence="1">
    <location>
        <position position="46"/>
    </location>
</feature>
<evidence type="ECO:0000313" key="4">
    <source>
        <dbReference type="EMBL" id="TGC08038.1"/>
    </source>
</evidence>
<comment type="similarity">
    <text evidence="2">Belongs to the acylphosphatase family.</text>
</comment>
<dbReference type="Pfam" id="PF00708">
    <property type="entry name" value="Acylphosphatase"/>
    <property type="match status" value="1"/>
</dbReference>
<feature type="active site" evidence="1">
    <location>
        <position position="28"/>
    </location>
</feature>
<evidence type="ECO:0000259" key="3">
    <source>
        <dbReference type="PROSITE" id="PS51160"/>
    </source>
</evidence>
<gene>
    <name evidence="4" type="ORF">CUN85_10390</name>
</gene>
<evidence type="ECO:0000256" key="1">
    <source>
        <dbReference type="PROSITE-ProRule" id="PRU00520"/>
    </source>
</evidence>
<dbReference type="InterPro" id="IPR017968">
    <property type="entry name" value="Acylphosphatase_CS"/>
</dbReference>
<sequence length="100" mass="10913">MQDVNTNAEAHVSATVLVSGRVQGVYFRKFTRDNATDLGLMGFVENLPDGRVKVVAEGRRADIEKLISLLEKGPSRAVVENVDVSWSSGSGEFADFSIRK</sequence>
<evidence type="ECO:0000313" key="5">
    <source>
        <dbReference type="Proteomes" id="UP000297295"/>
    </source>
</evidence>
<protein>
    <recommendedName>
        <fullName evidence="1">acylphosphatase</fullName>
        <ecNumber evidence="1">3.6.1.7</ecNumber>
    </recommendedName>
</protein>
<dbReference type="AlphaFoldDB" id="A0A4E0PVF2"/>
<accession>A0A4E0PVF2</accession>
<comment type="caution">
    <text evidence="4">The sequence shown here is derived from an EMBL/GenBank/DDBJ whole genome shotgun (WGS) entry which is preliminary data.</text>
</comment>
<dbReference type="OrthoDB" id="6643at2157"/>
<comment type="catalytic activity">
    <reaction evidence="1">
        <text>an acyl phosphate + H2O = a carboxylate + phosphate + H(+)</text>
        <dbReference type="Rhea" id="RHEA:14965"/>
        <dbReference type="ChEBI" id="CHEBI:15377"/>
        <dbReference type="ChEBI" id="CHEBI:15378"/>
        <dbReference type="ChEBI" id="CHEBI:29067"/>
        <dbReference type="ChEBI" id="CHEBI:43474"/>
        <dbReference type="ChEBI" id="CHEBI:59918"/>
        <dbReference type="EC" id="3.6.1.7"/>
    </reaction>
</comment>
<feature type="domain" description="Acylphosphatase-like" evidence="3">
    <location>
        <begin position="13"/>
        <end position="100"/>
    </location>
</feature>
<name>A0A4E0PVF2_9EURY</name>
<keyword evidence="1" id="KW-0378">Hydrolase</keyword>
<organism evidence="4 5">
    <name type="scientific">Methanolobus halotolerans</name>
    <dbReference type="NCBI Taxonomy" id="2052935"/>
    <lineage>
        <taxon>Archaea</taxon>
        <taxon>Methanobacteriati</taxon>
        <taxon>Methanobacteriota</taxon>
        <taxon>Stenosarchaea group</taxon>
        <taxon>Methanomicrobia</taxon>
        <taxon>Methanosarcinales</taxon>
        <taxon>Methanosarcinaceae</taxon>
        <taxon>Methanolobus</taxon>
    </lineage>
</organism>
<dbReference type="EMBL" id="PGGK01000012">
    <property type="protein sequence ID" value="TGC08038.1"/>
    <property type="molecule type" value="Genomic_DNA"/>
</dbReference>
<dbReference type="SUPFAM" id="SSF54975">
    <property type="entry name" value="Acylphosphatase/BLUF domain-like"/>
    <property type="match status" value="1"/>
</dbReference>
<dbReference type="PROSITE" id="PS00150">
    <property type="entry name" value="ACYLPHOSPHATASE_1"/>
    <property type="match status" value="1"/>
</dbReference>
<dbReference type="Proteomes" id="UP000297295">
    <property type="component" value="Unassembled WGS sequence"/>
</dbReference>
<reference evidence="4 5" key="1">
    <citation type="submission" date="2017-11" db="EMBL/GenBank/DDBJ databases">
        <title>Isolation and Characterization of Methanogenic Archaea from Saline Meromictic Lake at Siberia.</title>
        <authorList>
            <person name="Shen Y."/>
            <person name="Huang H.-H."/>
            <person name="Lai M.-C."/>
            <person name="Chen S.-C."/>
        </authorList>
    </citation>
    <scope>NUCLEOTIDE SEQUENCE [LARGE SCALE GENOMIC DNA]</scope>
    <source>
        <strain evidence="4 5">SY-01</strain>
    </source>
</reference>
<dbReference type="InterPro" id="IPR036046">
    <property type="entry name" value="Acylphosphatase-like_dom_sf"/>
</dbReference>
<dbReference type="EC" id="3.6.1.7" evidence="1"/>
<dbReference type="RefSeq" id="WP_135390243.1">
    <property type="nucleotide sequence ID" value="NZ_PGGK01000012.1"/>
</dbReference>
<dbReference type="InterPro" id="IPR001792">
    <property type="entry name" value="Acylphosphatase-like_dom"/>
</dbReference>
<dbReference type="PANTHER" id="PTHR47268">
    <property type="entry name" value="ACYLPHOSPHATASE"/>
    <property type="match status" value="1"/>
</dbReference>
<keyword evidence="5" id="KW-1185">Reference proteome</keyword>
<dbReference type="InterPro" id="IPR020456">
    <property type="entry name" value="Acylphosphatase"/>
</dbReference>
<dbReference type="GO" id="GO:0003998">
    <property type="term" value="F:acylphosphatase activity"/>
    <property type="evidence" value="ECO:0007669"/>
    <property type="project" value="UniProtKB-EC"/>
</dbReference>
<dbReference type="PROSITE" id="PS51160">
    <property type="entry name" value="ACYLPHOSPHATASE_3"/>
    <property type="match status" value="1"/>
</dbReference>
<proteinExistence type="inferred from homology"/>
<evidence type="ECO:0000256" key="2">
    <source>
        <dbReference type="RuleBase" id="RU004168"/>
    </source>
</evidence>
<dbReference type="PANTHER" id="PTHR47268:SF4">
    <property type="entry name" value="ACYLPHOSPHATASE"/>
    <property type="match status" value="1"/>
</dbReference>
<dbReference type="Gene3D" id="3.30.70.100">
    <property type="match status" value="1"/>
</dbReference>